<feature type="domain" description="Endonuclease/exonuclease/phosphatase" evidence="1">
    <location>
        <begin position="85"/>
        <end position="203"/>
    </location>
</feature>
<accession>A0A9X4IXM5</accession>
<dbReference type="Proteomes" id="UP001140978">
    <property type="component" value="Unassembled WGS sequence"/>
</dbReference>
<dbReference type="Pfam" id="PF19580">
    <property type="entry name" value="Exo_endo_phos_3"/>
    <property type="match status" value="1"/>
</dbReference>
<dbReference type="AlphaFoldDB" id="A0A9X4IXM5"/>
<gene>
    <name evidence="2" type="ORF">L9X51_12965</name>
</gene>
<dbReference type="SUPFAM" id="SSF56219">
    <property type="entry name" value="DNase I-like"/>
    <property type="match status" value="1"/>
</dbReference>
<keyword evidence="2" id="KW-0540">Nuclease</keyword>
<reference evidence="2" key="1">
    <citation type="submission" date="2022-02" db="EMBL/GenBank/DDBJ databases">
        <title>Emergence and expansion in Europe of a Vibrio aestuarianus clonal complex pathogenic for oysters.</title>
        <authorList>
            <person name="Mesnil A."/>
            <person name="Travers M.-A."/>
        </authorList>
    </citation>
    <scope>NUCLEOTIDE SEQUENCE</scope>
    <source>
        <strain evidence="2">19_064_15T1</strain>
    </source>
</reference>
<evidence type="ECO:0000313" key="2">
    <source>
        <dbReference type="EMBL" id="MDE1347339.1"/>
    </source>
</evidence>
<dbReference type="GO" id="GO:0004519">
    <property type="term" value="F:endonuclease activity"/>
    <property type="evidence" value="ECO:0007669"/>
    <property type="project" value="UniProtKB-KW"/>
</dbReference>
<comment type="caution">
    <text evidence="2">The sequence shown here is derived from an EMBL/GenBank/DDBJ whole genome shotgun (WGS) entry which is preliminary data.</text>
</comment>
<dbReference type="InterPro" id="IPR005135">
    <property type="entry name" value="Endo/exonuclease/phosphatase"/>
</dbReference>
<organism evidence="2 3">
    <name type="scientific">Vibrio aestuarianus</name>
    <dbReference type="NCBI Taxonomy" id="28171"/>
    <lineage>
        <taxon>Bacteria</taxon>
        <taxon>Pseudomonadati</taxon>
        <taxon>Pseudomonadota</taxon>
        <taxon>Gammaproteobacteria</taxon>
        <taxon>Vibrionales</taxon>
        <taxon>Vibrionaceae</taxon>
        <taxon>Vibrio</taxon>
    </lineage>
</organism>
<keyword evidence="2" id="KW-0255">Endonuclease</keyword>
<evidence type="ECO:0000313" key="3">
    <source>
        <dbReference type="Proteomes" id="UP001140978"/>
    </source>
</evidence>
<dbReference type="Gene3D" id="3.60.10.10">
    <property type="entry name" value="Endonuclease/exonuclease/phosphatase"/>
    <property type="match status" value="1"/>
</dbReference>
<proteinExistence type="predicted"/>
<evidence type="ECO:0000259" key="1">
    <source>
        <dbReference type="Pfam" id="PF19580"/>
    </source>
</evidence>
<keyword evidence="2" id="KW-0378">Hydrolase</keyword>
<dbReference type="InterPro" id="IPR036691">
    <property type="entry name" value="Endo/exonu/phosph_ase_sf"/>
</dbReference>
<sequence>MNKVRVINYQETVHKLNADIIALQEVRDRYAVERFFPSDQWNIIIDDESTDDLNLAFVIRKGLDFRLASGNILNADENIDFAFPKSNSHFIDERRVLTLYVTYKNKEILFLNHHAKSRYNGRSITDEQRTQAALDLIDYITTSSTPYIALLGDFNDTPDDRSLNTLEIGLLSTLHLENNKGSFLVNLTEPLIEQDAVSYGLKSNDVTDSIVKRINPSITGSRQKNLEDFDTDLAMDKALYDQILLSASLYDFLGGQLQAKAFDWPIGIQGNDDTRASDYIPIYVDFSCLDCEKPTLKIKSLLPNPAGSDTGKETVTIHNIGPDFQGTIILQDRSLAHEVMDINIKKDQILTHTISSGVTLNNTGDTIRILNRYEELIDEVTYTKSQEQTEIYF</sequence>
<protein>
    <submittedName>
        <fullName evidence="2">Endonuclease/exonuclease/phosphatase family protein</fullName>
    </submittedName>
</protein>
<name>A0A9X4IXM5_9VIBR</name>
<dbReference type="RefSeq" id="WP_176245921.1">
    <property type="nucleotide sequence ID" value="NZ_JAAKZK010000018.1"/>
</dbReference>
<dbReference type="EMBL" id="JAKNAX010000036">
    <property type="protein sequence ID" value="MDE1347339.1"/>
    <property type="molecule type" value="Genomic_DNA"/>
</dbReference>